<evidence type="ECO:0000313" key="3">
    <source>
        <dbReference type="Proteomes" id="UP000729402"/>
    </source>
</evidence>
<dbReference type="AlphaFoldDB" id="A0A8J5WKH3"/>
<protein>
    <submittedName>
        <fullName evidence="2">Uncharacterized protein</fullName>
    </submittedName>
</protein>
<dbReference type="EMBL" id="JAAALK010000081">
    <property type="protein sequence ID" value="KAG8091276.1"/>
    <property type="molecule type" value="Genomic_DNA"/>
</dbReference>
<organism evidence="2 3">
    <name type="scientific">Zizania palustris</name>
    <name type="common">Northern wild rice</name>
    <dbReference type="NCBI Taxonomy" id="103762"/>
    <lineage>
        <taxon>Eukaryota</taxon>
        <taxon>Viridiplantae</taxon>
        <taxon>Streptophyta</taxon>
        <taxon>Embryophyta</taxon>
        <taxon>Tracheophyta</taxon>
        <taxon>Spermatophyta</taxon>
        <taxon>Magnoliopsida</taxon>
        <taxon>Liliopsida</taxon>
        <taxon>Poales</taxon>
        <taxon>Poaceae</taxon>
        <taxon>BOP clade</taxon>
        <taxon>Oryzoideae</taxon>
        <taxon>Oryzeae</taxon>
        <taxon>Zizaniinae</taxon>
        <taxon>Zizania</taxon>
    </lineage>
</organism>
<proteinExistence type="predicted"/>
<reference evidence="2" key="2">
    <citation type="submission" date="2021-02" db="EMBL/GenBank/DDBJ databases">
        <authorList>
            <person name="Kimball J.A."/>
            <person name="Haas M.W."/>
            <person name="Macchietto M."/>
            <person name="Kono T."/>
            <person name="Duquette J."/>
            <person name="Shao M."/>
        </authorList>
    </citation>
    <scope>NUCLEOTIDE SEQUENCE</scope>
    <source>
        <tissue evidence="2">Fresh leaf tissue</tissue>
    </source>
</reference>
<accession>A0A8J5WKH3</accession>
<keyword evidence="3" id="KW-1185">Reference proteome</keyword>
<evidence type="ECO:0000256" key="1">
    <source>
        <dbReference type="SAM" id="MobiDB-lite"/>
    </source>
</evidence>
<dbReference type="Proteomes" id="UP000729402">
    <property type="component" value="Unassembled WGS sequence"/>
</dbReference>
<sequence>MGVCCGARAGSGEHVAVGAAEESAEGFAGEDKGGGVCRGGDGDVDADVSKREVDVAGAGIEVEADRGGDDAVVVAVGVAGYNIPCGANGQRESSGSAWTQASVAWRASRKTCGGCGLRNSRGERVVREACGEAHPGH</sequence>
<feature type="region of interest" description="Disordered" evidence="1">
    <location>
        <begin position="24"/>
        <end position="43"/>
    </location>
</feature>
<name>A0A8J5WKH3_ZIZPA</name>
<comment type="caution">
    <text evidence="2">The sequence shown here is derived from an EMBL/GenBank/DDBJ whole genome shotgun (WGS) entry which is preliminary data.</text>
</comment>
<reference evidence="2" key="1">
    <citation type="journal article" date="2021" name="bioRxiv">
        <title>Whole Genome Assembly and Annotation of Northern Wild Rice, Zizania palustris L., Supports a Whole Genome Duplication in the Zizania Genus.</title>
        <authorList>
            <person name="Haas M."/>
            <person name="Kono T."/>
            <person name="Macchietto M."/>
            <person name="Millas R."/>
            <person name="McGilp L."/>
            <person name="Shao M."/>
            <person name="Duquette J."/>
            <person name="Hirsch C.N."/>
            <person name="Kimball J."/>
        </authorList>
    </citation>
    <scope>NUCLEOTIDE SEQUENCE</scope>
    <source>
        <tissue evidence="2">Fresh leaf tissue</tissue>
    </source>
</reference>
<evidence type="ECO:0000313" key="2">
    <source>
        <dbReference type="EMBL" id="KAG8091276.1"/>
    </source>
</evidence>
<gene>
    <name evidence="2" type="ORF">GUJ93_ZPchr0011g27265</name>
</gene>